<proteinExistence type="predicted"/>
<reference evidence="2" key="1">
    <citation type="journal article" date="2024" name="Proc. Natl. Acad. Sci. U.S.A.">
        <title>Extraordinary preservation of gene collinearity over three hundred million years revealed in homosporous lycophytes.</title>
        <authorList>
            <person name="Li C."/>
            <person name="Wickell D."/>
            <person name="Kuo L.Y."/>
            <person name="Chen X."/>
            <person name="Nie B."/>
            <person name="Liao X."/>
            <person name="Peng D."/>
            <person name="Ji J."/>
            <person name="Jenkins J."/>
            <person name="Williams M."/>
            <person name="Shu S."/>
            <person name="Plott C."/>
            <person name="Barry K."/>
            <person name="Rajasekar S."/>
            <person name="Grimwood J."/>
            <person name="Han X."/>
            <person name="Sun S."/>
            <person name="Hou Z."/>
            <person name="He W."/>
            <person name="Dai G."/>
            <person name="Sun C."/>
            <person name="Schmutz J."/>
            <person name="Leebens-Mack J.H."/>
            <person name="Li F.W."/>
            <person name="Wang L."/>
        </authorList>
    </citation>
    <scope>NUCLEOTIDE SEQUENCE [LARGE SCALE GENOMIC DNA]</scope>
    <source>
        <strain evidence="2">cv. PW_Plant_1</strain>
    </source>
</reference>
<organism evidence="1 2">
    <name type="scientific">Diphasiastrum complanatum</name>
    <name type="common">Issler's clubmoss</name>
    <name type="synonym">Lycopodium complanatum</name>
    <dbReference type="NCBI Taxonomy" id="34168"/>
    <lineage>
        <taxon>Eukaryota</taxon>
        <taxon>Viridiplantae</taxon>
        <taxon>Streptophyta</taxon>
        <taxon>Embryophyta</taxon>
        <taxon>Tracheophyta</taxon>
        <taxon>Lycopodiopsida</taxon>
        <taxon>Lycopodiales</taxon>
        <taxon>Lycopodiaceae</taxon>
        <taxon>Lycopodioideae</taxon>
        <taxon>Diphasiastrum</taxon>
    </lineage>
</organism>
<comment type="caution">
    <text evidence="1">The sequence shown here is derived from an EMBL/GenBank/DDBJ whole genome shotgun (WGS) entry which is preliminary data.</text>
</comment>
<keyword evidence="2" id="KW-1185">Reference proteome</keyword>
<sequence length="830" mass="90380">MYGQEAHTASSKGKGGLSKSTTLMKQMSGFRSENLCDSAADEDRIRDGNCSHVCKYCKREFSSGRALGGHMRAHGSLSFDSDAAAWNTNHPGRILEKLEQLSSSGGHGDAQPSLEYDPDADSDHAVSKSSYPGLSCRIELDLRADKPSKIAKDFGHLARSSDDPDASGSGKDGDEDEEDASIKASANSAIYSNGDGAVAHGENAHEAEYDNVKWFSNLHGKPYGGPLYTLRRNPKPSKRLVDQEFAAMEALQQASAPITAAPLKKSSSSNPFSDKACTCTECGKEFSSWKALFGHMRCHPEREWRGIQRPFAQDQEKPMDVSLPVTCKKKQPPSPCEEGGAIKSESDKVLKQSFTSDENSDAESIEAAYINGGGKNSLQSWMTGKRSKRSRQVVRSLQAVTDNAPVNASSEIKEDTDMANCLVMLACASRSQKEPPQMKKMRRTASILSSDFDRRSHSGDIHKNPSTISDQGQHWPHSKDPSSRTKPLKVNADDGSLCEGMNEETATDLHAGKAKYECGTCKRIFKSHQALGGHRASHKKVKGCFARTHAGDGGDFPDSPEGDITDVDLPKYSDEELLPASASKHDPQIYGEDEKETTSYGNKKPGINKRMKGHECSICHRVFPSGQALGGHKRCHWGGAGSETSNVPVSSSSHQQQVPAVSRGLFQRTGREELLDLNLPAPEEEYEEYCMDFRLSSSDPQLNQLTTKSISDENNIITAPKSPGEFISSANDTQLKLTDSTSNGRGEQFLYPGLKHGSAQETESSKYHHTPAQESELEGSSEREFLNNCRYMQCNNCDKVFASVEALGSHHKTHRSVMSSVAAGLTPISA</sequence>
<name>A0ACC2BRQ7_DIPCM</name>
<evidence type="ECO:0000313" key="2">
    <source>
        <dbReference type="Proteomes" id="UP001162992"/>
    </source>
</evidence>
<evidence type="ECO:0000313" key="1">
    <source>
        <dbReference type="EMBL" id="KAJ7532483.1"/>
    </source>
</evidence>
<dbReference type="EMBL" id="CM055104">
    <property type="protein sequence ID" value="KAJ7532483.1"/>
    <property type="molecule type" value="Genomic_DNA"/>
</dbReference>
<protein>
    <submittedName>
        <fullName evidence="1">Uncharacterized protein</fullName>
    </submittedName>
</protein>
<gene>
    <name evidence="1" type="ORF">O6H91_13G005500</name>
</gene>
<dbReference type="Proteomes" id="UP001162992">
    <property type="component" value="Chromosome 13"/>
</dbReference>
<accession>A0ACC2BRQ7</accession>